<dbReference type="Gene3D" id="3.40.50.10190">
    <property type="entry name" value="BRCT domain"/>
    <property type="match status" value="1"/>
</dbReference>
<dbReference type="Pfam" id="PF00533">
    <property type="entry name" value="BRCT"/>
    <property type="match status" value="1"/>
</dbReference>
<dbReference type="InterPro" id="IPR036420">
    <property type="entry name" value="BRCT_dom_sf"/>
</dbReference>
<evidence type="ECO:0000313" key="2">
    <source>
        <dbReference type="EMBL" id="KAA0257562.1"/>
    </source>
</evidence>
<dbReference type="EMBL" id="VFJB01000007">
    <property type="protein sequence ID" value="KAA0257562.1"/>
    <property type="molecule type" value="Genomic_DNA"/>
</dbReference>
<keyword evidence="3" id="KW-1185">Reference proteome</keyword>
<accession>A0A5A8F1J4</accession>
<dbReference type="OrthoDB" id="5451971at2"/>
<dbReference type="GO" id="GO:0016874">
    <property type="term" value="F:ligase activity"/>
    <property type="evidence" value="ECO:0007669"/>
    <property type="project" value="UniProtKB-KW"/>
</dbReference>
<dbReference type="SUPFAM" id="SSF52113">
    <property type="entry name" value="BRCT domain"/>
    <property type="match status" value="1"/>
</dbReference>
<name>A0A5A8F1J4_9BACT</name>
<dbReference type="CDD" id="cd17748">
    <property type="entry name" value="BRCT_DNA_ligase_like"/>
    <property type="match status" value="1"/>
</dbReference>
<sequence length="211" mass="24345">MNRKVDFITDRVFNFCLSDVVDRQVDELIGLCKGVIADRVITESEAKYILKWLENNKESLNMYPNNIIYDRLSVMFADGVLDEEEKKDLLNLLADITGERVDSDYSLHNLSARLPYTNPLPEIEYEGRVFCFTGQLASMPRSKAAKIVEQKGGIFKKDFSKQVNYLVVGIISNPNWKHSTHGRKIEKALTYINNEGLDIKIIPEEHWIRFI</sequence>
<comment type="caution">
    <text evidence="2">The sequence shown here is derived from an EMBL/GenBank/DDBJ whole genome shotgun (WGS) entry which is preliminary data.</text>
</comment>
<evidence type="ECO:0000313" key="3">
    <source>
        <dbReference type="Proteomes" id="UP000322876"/>
    </source>
</evidence>
<dbReference type="PROSITE" id="PS50172">
    <property type="entry name" value="BRCT"/>
    <property type="match status" value="1"/>
</dbReference>
<proteinExistence type="predicted"/>
<gene>
    <name evidence="2" type="ORF">FHQ18_09485</name>
</gene>
<evidence type="ECO:0000259" key="1">
    <source>
        <dbReference type="PROSITE" id="PS50172"/>
    </source>
</evidence>
<protein>
    <submittedName>
        <fullName evidence="2">NAD-dependent DNA ligase</fullName>
    </submittedName>
</protein>
<organism evidence="2 3">
    <name type="scientific">Deferribacter autotrophicus</name>
    <dbReference type="NCBI Taxonomy" id="500465"/>
    <lineage>
        <taxon>Bacteria</taxon>
        <taxon>Pseudomonadati</taxon>
        <taxon>Deferribacterota</taxon>
        <taxon>Deferribacteres</taxon>
        <taxon>Deferribacterales</taxon>
        <taxon>Deferribacteraceae</taxon>
        <taxon>Deferribacter</taxon>
    </lineage>
</organism>
<dbReference type="InterPro" id="IPR001357">
    <property type="entry name" value="BRCT_dom"/>
</dbReference>
<keyword evidence="2" id="KW-0436">Ligase</keyword>
<dbReference type="Proteomes" id="UP000322876">
    <property type="component" value="Unassembled WGS sequence"/>
</dbReference>
<dbReference type="RefSeq" id="WP_149266943.1">
    <property type="nucleotide sequence ID" value="NZ_VFJB01000007.1"/>
</dbReference>
<dbReference type="AlphaFoldDB" id="A0A5A8F1J4"/>
<feature type="domain" description="BRCT" evidence="1">
    <location>
        <begin position="125"/>
        <end position="208"/>
    </location>
</feature>
<reference evidence="2 3" key="1">
    <citation type="submission" date="2019-06" db="EMBL/GenBank/DDBJ databases">
        <title>Genomic insights into carbon and energy metabolism of Deferribacter autotrophicus revealed new metabolic traits in the phylum Deferribacteres.</title>
        <authorList>
            <person name="Slobodkin A.I."/>
            <person name="Slobodkina G.B."/>
            <person name="Allioux M."/>
            <person name="Alain K."/>
            <person name="Jebbar M."/>
            <person name="Shadrin V."/>
            <person name="Kublanov I.V."/>
            <person name="Toshchakov S.V."/>
            <person name="Bonch-Osmolovskaya E.A."/>
        </authorList>
    </citation>
    <scope>NUCLEOTIDE SEQUENCE [LARGE SCALE GENOMIC DNA]</scope>
    <source>
        <strain evidence="2 3">SL50</strain>
    </source>
</reference>